<protein>
    <recommendedName>
        <fullName evidence="10">SNF2 family helicase/ATPase</fullName>
    </recommendedName>
</protein>
<dbReference type="PANTHER" id="PTHR45626">
    <property type="entry name" value="TRANSCRIPTION TERMINATION FACTOR 2-RELATED"/>
    <property type="match status" value="1"/>
</dbReference>
<feature type="domain" description="Helicase ATP-binding" evidence="6">
    <location>
        <begin position="558"/>
        <end position="742"/>
    </location>
</feature>
<feature type="domain" description="Helicase C-terminal" evidence="7">
    <location>
        <begin position="1014"/>
        <end position="1182"/>
    </location>
</feature>
<dbReference type="PANTHER" id="PTHR45626:SF52">
    <property type="entry name" value="SINGLE-STRANDED DNA-DEPENDENT ATPASE (EUROFUNG)"/>
    <property type="match status" value="1"/>
</dbReference>
<dbReference type="Pfam" id="PF00271">
    <property type="entry name" value="Helicase_C"/>
    <property type="match status" value="1"/>
</dbReference>
<dbReference type="GO" id="GO:0005634">
    <property type="term" value="C:nucleus"/>
    <property type="evidence" value="ECO:0007669"/>
    <property type="project" value="TreeGrafter"/>
</dbReference>
<keyword evidence="2" id="KW-0378">Hydrolase</keyword>
<dbReference type="SMART" id="SM00487">
    <property type="entry name" value="DEXDc"/>
    <property type="match status" value="1"/>
</dbReference>
<feature type="compositionally biased region" description="Polar residues" evidence="5">
    <location>
        <begin position="89"/>
        <end position="103"/>
    </location>
</feature>
<dbReference type="GO" id="GO:0006281">
    <property type="term" value="P:DNA repair"/>
    <property type="evidence" value="ECO:0007669"/>
    <property type="project" value="TreeGrafter"/>
</dbReference>
<dbReference type="EMBL" id="LHPN01000004">
    <property type="protein sequence ID" value="OAL72438.1"/>
    <property type="molecule type" value="Genomic_DNA"/>
</dbReference>
<proteinExistence type="predicted"/>
<dbReference type="CDD" id="cd18793">
    <property type="entry name" value="SF2_C_SNF"/>
    <property type="match status" value="1"/>
</dbReference>
<feature type="region of interest" description="Disordered" evidence="5">
    <location>
        <begin position="86"/>
        <end position="110"/>
    </location>
</feature>
<dbReference type="Gene3D" id="3.40.50.10810">
    <property type="entry name" value="Tandem AAA-ATPase domain"/>
    <property type="match status" value="1"/>
</dbReference>
<evidence type="ECO:0000256" key="3">
    <source>
        <dbReference type="ARBA" id="ARBA00022840"/>
    </source>
</evidence>
<dbReference type="GO" id="GO:0008094">
    <property type="term" value="F:ATP-dependent activity, acting on DNA"/>
    <property type="evidence" value="ECO:0007669"/>
    <property type="project" value="TreeGrafter"/>
</dbReference>
<dbReference type="InterPro" id="IPR000330">
    <property type="entry name" value="SNF2_N"/>
</dbReference>
<keyword evidence="9" id="KW-1185">Reference proteome</keyword>
<evidence type="ECO:0000256" key="5">
    <source>
        <dbReference type="SAM" id="MobiDB-lite"/>
    </source>
</evidence>
<dbReference type="InterPro" id="IPR027417">
    <property type="entry name" value="P-loop_NTPase"/>
</dbReference>
<dbReference type="OrthoDB" id="448448at2759"/>
<evidence type="ECO:0000259" key="6">
    <source>
        <dbReference type="PROSITE" id="PS51192"/>
    </source>
</evidence>
<evidence type="ECO:0000313" key="9">
    <source>
        <dbReference type="Proteomes" id="UP000243519"/>
    </source>
</evidence>
<accession>A0A178FK25</accession>
<keyword evidence="1" id="KW-0547">Nucleotide-binding</keyword>
<dbReference type="InterPro" id="IPR050628">
    <property type="entry name" value="SNF2_RAD54_helicase_TF"/>
</dbReference>
<dbReference type="Pfam" id="PF00176">
    <property type="entry name" value="SNF2-rel_dom"/>
    <property type="match status" value="1"/>
</dbReference>
<dbReference type="AlphaFoldDB" id="A0A178FK25"/>
<dbReference type="GO" id="GO:0016787">
    <property type="term" value="F:hydrolase activity"/>
    <property type="evidence" value="ECO:0007669"/>
    <property type="project" value="UniProtKB-KW"/>
</dbReference>
<evidence type="ECO:0008006" key="10">
    <source>
        <dbReference type="Google" id="ProtNLM"/>
    </source>
</evidence>
<reference evidence="8 9" key="1">
    <citation type="submission" date="2016-05" db="EMBL/GenBank/DDBJ databases">
        <title>Genome sequencing of Trichophyton violaceum CMCC(F)T3l isolated from hair.</title>
        <authorList>
            <person name="Zhan P."/>
            <person name="Tao Y."/>
            <person name="Liu W."/>
        </authorList>
    </citation>
    <scope>NUCLEOTIDE SEQUENCE [LARGE SCALE GENOMIC DNA]</scope>
    <source>
        <strain evidence="9">CMCC(F)T3l</strain>
    </source>
</reference>
<dbReference type="GO" id="GO:0005524">
    <property type="term" value="F:ATP binding"/>
    <property type="evidence" value="ECO:0007669"/>
    <property type="project" value="UniProtKB-KW"/>
</dbReference>
<dbReference type="Gene3D" id="3.40.50.300">
    <property type="entry name" value="P-loop containing nucleotide triphosphate hydrolases"/>
    <property type="match status" value="1"/>
</dbReference>
<feature type="compositionally biased region" description="Basic and acidic residues" evidence="5">
    <location>
        <begin position="187"/>
        <end position="203"/>
    </location>
</feature>
<evidence type="ECO:0000256" key="4">
    <source>
        <dbReference type="SAM" id="Coils"/>
    </source>
</evidence>
<dbReference type="InterPro" id="IPR038718">
    <property type="entry name" value="SNF2-like_sf"/>
</dbReference>
<dbReference type="InterPro" id="IPR001650">
    <property type="entry name" value="Helicase_C-like"/>
</dbReference>
<gene>
    <name evidence="8" type="ORF">A7D00_3438</name>
</gene>
<feature type="compositionally biased region" description="Polar residues" evidence="5">
    <location>
        <begin position="159"/>
        <end position="171"/>
    </location>
</feature>
<organism evidence="8 9">
    <name type="scientific">Trichophyton violaceum</name>
    <dbReference type="NCBI Taxonomy" id="34388"/>
    <lineage>
        <taxon>Eukaryota</taxon>
        <taxon>Fungi</taxon>
        <taxon>Dikarya</taxon>
        <taxon>Ascomycota</taxon>
        <taxon>Pezizomycotina</taxon>
        <taxon>Eurotiomycetes</taxon>
        <taxon>Eurotiomycetidae</taxon>
        <taxon>Onygenales</taxon>
        <taxon>Arthrodermataceae</taxon>
        <taxon>Trichophyton</taxon>
    </lineage>
</organism>
<dbReference type="PROSITE" id="PS51194">
    <property type="entry name" value="HELICASE_CTER"/>
    <property type="match status" value="1"/>
</dbReference>
<dbReference type="InterPro" id="IPR014001">
    <property type="entry name" value="Helicase_ATP-bd"/>
</dbReference>
<evidence type="ECO:0000256" key="2">
    <source>
        <dbReference type="ARBA" id="ARBA00022801"/>
    </source>
</evidence>
<dbReference type="Proteomes" id="UP000243519">
    <property type="component" value="Unassembled WGS sequence"/>
</dbReference>
<comment type="caution">
    <text evidence="8">The sequence shown here is derived from an EMBL/GenBank/DDBJ whole genome shotgun (WGS) entry which is preliminary data.</text>
</comment>
<evidence type="ECO:0000313" key="8">
    <source>
        <dbReference type="EMBL" id="OAL72438.1"/>
    </source>
</evidence>
<dbReference type="CDD" id="cd18008">
    <property type="entry name" value="DEXDc_SHPRH-like"/>
    <property type="match status" value="1"/>
</dbReference>
<dbReference type="SUPFAM" id="SSF52540">
    <property type="entry name" value="P-loop containing nucleoside triphosphate hydrolases"/>
    <property type="match status" value="2"/>
</dbReference>
<feature type="compositionally biased region" description="Low complexity" evidence="5">
    <location>
        <begin position="133"/>
        <end position="158"/>
    </location>
</feature>
<feature type="region of interest" description="Disordered" evidence="5">
    <location>
        <begin position="125"/>
        <end position="228"/>
    </location>
</feature>
<keyword evidence="4" id="KW-0175">Coiled coil</keyword>
<dbReference type="SMART" id="SM00490">
    <property type="entry name" value="HELICc"/>
    <property type="match status" value="1"/>
</dbReference>
<evidence type="ECO:0000256" key="1">
    <source>
        <dbReference type="ARBA" id="ARBA00022741"/>
    </source>
</evidence>
<keyword evidence="3" id="KW-0067">ATP-binding</keyword>
<sequence length="1189" mass="131550">MSYPSAALLLDPKAYKRQNTTGNISPLIPKPKTGCAMDGGQVVRTRHSSEPPISQPVAPLSISRKRQAIDDFHLFGISDTYTCLKGRPTTGNNNKPPDSQGPSASEAPAGISFDPKLLLQPRQYKFPTRPFPNSYHSQDSNSSSHSRNGTTTPTNTNPSAPVTGNMPSESNKAPAAAHSNMIEDIYGVERRENQPQKRVKIDKGPSTGTNGGSDARFSGTSSSALGSHMKEKLDDNGATVTANNPIDLTAGKSGVFTYGETKINELTINLEKDDKNDDDVIFVANKEKGADEVCYGKIEGATVHAHMIPALPKSAFGATASSWPSIRCQLVRTRSHNITIDVRDVAGNSFGVLDKYVSVALAPLLDMTFDLRTQARLDARRRHPDEQPGQACSEIFRISINLYGPRRIADTIGRVLSQKNIWLGIPNSVEAGIATYNPHAERRRLMAAASQQQQQQPQQNSRYAVQSEVRTAEEISSAVTKMFDQLQSAQNLPEIETPDLLETQLLPHQKQALGFMMEKEKPRKISTNEAENNSLWRVERKGNGQRVYREIISGVTLAVEPPQVLGGLLADMMGLGKTLSILSLVCSSLSDATAWTCEKPADPSSINAKTTLLVSPLSAVGNWVSQIKEHIKDGALSYYVFHGPNRTEDPKELARYDIVITTYTTILSDVSGKSSKRGTSPLVRMNMFRIVLDEAHIIREQNAAQSQAIFQLNAQRRWSVTGTPIQNRLEDLGAVLKFLRLSPYDERGRFASHIVSPFKTENPNAITNLRVLVDSFTLRRVKDRINLPARHDKTVMLTFTEQEKRLHDFFKKESNVMMNVVASETRGKATGKMYHIVLKAMMVLRQICAHGKELLDKEDRERFRGLTANDAIDIEELDDDHSTTAASRKAYEMLSLMKESSADTCARCSNYITLQSDDSPGPCDKNAMVAAILPCYDILCADCFVPIAPRLDELAGKPVQVSCSFCNSVIAPAYSVITTAGFEEYQASLLENKKNRKQTKEFGLYEGPHTKTKALISHLLDTAEDNKKSSRQPPIKSVIFSAWTSHLDLIEIALEENGLTGYTRLDGTMSLKQRNASIETFSTDDNVTILLVTIGAGGVGLNLTAGSMVYIMEPQYNPAAIAQAVDRVHRIGQTREVTTIQFIMNDSIEEKITELAKRKQKLADMSLNRKMDRRELQKERLEEYRSLFK</sequence>
<feature type="coiled-coil region" evidence="4">
    <location>
        <begin position="1145"/>
        <end position="1187"/>
    </location>
</feature>
<dbReference type="PROSITE" id="PS51192">
    <property type="entry name" value="HELICASE_ATP_BIND_1"/>
    <property type="match status" value="1"/>
</dbReference>
<dbReference type="InterPro" id="IPR049730">
    <property type="entry name" value="SNF2/RAD54-like_C"/>
</dbReference>
<name>A0A178FK25_TRIVO</name>
<evidence type="ECO:0000259" key="7">
    <source>
        <dbReference type="PROSITE" id="PS51194"/>
    </source>
</evidence>